<keyword evidence="2" id="KW-0288">FMN</keyword>
<evidence type="ECO:0000256" key="2">
    <source>
        <dbReference type="ARBA" id="ARBA00022643"/>
    </source>
</evidence>
<evidence type="ECO:0000256" key="4">
    <source>
        <dbReference type="SAM" id="MobiDB-lite"/>
    </source>
</evidence>
<feature type="region of interest" description="Disordered" evidence="4">
    <location>
        <begin position="198"/>
        <end position="221"/>
    </location>
</feature>
<sequence length="221" mass="23556">MPTLQALHPTLPAHTPAIISAPMLAIASPNLAMSVTRAGGLGFIGAGFDASKLETLLSEAANLAASLNYTSNKDDKHSSPLLPIGIGFLNWGANLSQALPALAKYPPAAVWLFAARDPAPAETLATWAREIRRVTDNRTRIWIQIGSVAEALEMAAKARPDVLVVQGVDAGGHGLARSASIVSLVPEVKDALALARARATKHGEEEEEEEERRYRWSLREG</sequence>
<dbReference type="SUPFAM" id="SSF51412">
    <property type="entry name" value="Inosine monophosphate dehydrogenase (IMPDH)"/>
    <property type="match status" value="1"/>
</dbReference>
<dbReference type="STRING" id="1658172.A0A1B7NKL2"/>
<name>A0A1B7NKL2_9EURO</name>
<evidence type="ECO:0000256" key="1">
    <source>
        <dbReference type="ARBA" id="ARBA00022630"/>
    </source>
</evidence>
<keyword evidence="3" id="KW-0560">Oxidoreductase</keyword>
<keyword evidence="1" id="KW-0285">Flavoprotein</keyword>
<evidence type="ECO:0000256" key="3">
    <source>
        <dbReference type="ARBA" id="ARBA00023002"/>
    </source>
</evidence>
<dbReference type="Proteomes" id="UP000091918">
    <property type="component" value="Unassembled WGS sequence"/>
</dbReference>
<dbReference type="AlphaFoldDB" id="A0A1B7NKL2"/>
<dbReference type="InterPro" id="IPR004136">
    <property type="entry name" value="NMO"/>
</dbReference>
<evidence type="ECO:0000313" key="5">
    <source>
        <dbReference type="EMBL" id="OAX77318.1"/>
    </source>
</evidence>
<dbReference type="PANTHER" id="PTHR32332">
    <property type="entry name" value="2-NITROPROPANE DIOXYGENASE"/>
    <property type="match status" value="1"/>
</dbReference>
<evidence type="ECO:0000313" key="6">
    <source>
        <dbReference type="Proteomes" id="UP000091918"/>
    </source>
</evidence>
<feature type="compositionally biased region" description="Basic and acidic residues" evidence="4">
    <location>
        <begin position="211"/>
        <end position="221"/>
    </location>
</feature>
<dbReference type="PANTHER" id="PTHR32332:SF34">
    <property type="entry name" value="2-NITROPROPANE DIOXYGENASE FAMILY, PUTATIVE-RELATED"/>
    <property type="match status" value="1"/>
</dbReference>
<dbReference type="Gene3D" id="3.20.20.70">
    <property type="entry name" value="Aldolase class I"/>
    <property type="match status" value="1"/>
</dbReference>
<dbReference type="GO" id="GO:0018580">
    <property type="term" value="F:nitronate monooxygenase activity"/>
    <property type="evidence" value="ECO:0007669"/>
    <property type="project" value="InterPro"/>
</dbReference>
<dbReference type="OrthoDB" id="2349068at2759"/>
<dbReference type="EMBL" id="LGUA01002834">
    <property type="protein sequence ID" value="OAX77318.1"/>
    <property type="molecule type" value="Genomic_DNA"/>
</dbReference>
<proteinExistence type="predicted"/>
<reference evidence="5 6" key="1">
    <citation type="submission" date="2015-07" db="EMBL/GenBank/DDBJ databases">
        <title>Emmonsia species relationships and genome sequence.</title>
        <authorList>
            <person name="Cuomo C.A."/>
            <person name="Schwartz I.S."/>
            <person name="Kenyon C."/>
            <person name="de Hoog G.S."/>
            <person name="Govender N.P."/>
            <person name="Botha A."/>
            <person name="Moreno L."/>
            <person name="de Vries M."/>
            <person name="Munoz J.F."/>
            <person name="Stielow J.B."/>
        </authorList>
    </citation>
    <scope>NUCLEOTIDE SEQUENCE [LARGE SCALE GENOMIC DNA]</scope>
    <source>
        <strain evidence="5 6">CBS 136260</strain>
    </source>
</reference>
<accession>A0A1B7NKL2</accession>
<organism evidence="5 6">
    <name type="scientific">Emergomyces africanus</name>
    <dbReference type="NCBI Taxonomy" id="1955775"/>
    <lineage>
        <taxon>Eukaryota</taxon>
        <taxon>Fungi</taxon>
        <taxon>Dikarya</taxon>
        <taxon>Ascomycota</taxon>
        <taxon>Pezizomycotina</taxon>
        <taxon>Eurotiomycetes</taxon>
        <taxon>Eurotiomycetidae</taxon>
        <taxon>Onygenales</taxon>
        <taxon>Ajellomycetaceae</taxon>
        <taxon>Emergomyces</taxon>
    </lineage>
</organism>
<protein>
    <submittedName>
        <fullName evidence="5">Uncharacterized protein</fullName>
    </submittedName>
</protein>
<dbReference type="Pfam" id="PF03060">
    <property type="entry name" value="NMO"/>
    <property type="match status" value="1"/>
</dbReference>
<dbReference type="InterPro" id="IPR013785">
    <property type="entry name" value="Aldolase_TIM"/>
</dbReference>
<gene>
    <name evidence="5" type="ORF">ACJ72_08386</name>
</gene>
<dbReference type="CDD" id="cd04730">
    <property type="entry name" value="NPD_like"/>
    <property type="match status" value="1"/>
</dbReference>
<keyword evidence="6" id="KW-1185">Reference proteome</keyword>
<comment type="caution">
    <text evidence="5">The sequence shown here is derived from an EMBL/GenBank/DDBJ whole genome shotgun (WGS) entry which is preliminary data.</text>
</comment>